<dbReference type="Pfam" id="PF17803">
    <property type="entry name" value="Cadherin_4"/>
    <property type="match status" value="1"/>
</dbReference>
<dbReference type="Pfam" id="PF17963">
    <property type="entry name" value="Big_9"/>
    <property type="match status" value="1"/>
</dbReference>
<dbReference type="InterPro" id="IPR041690">
    <property type="entry name" value="Cadherin_5"/>
</dbReference>
<protein>
    <recommendedName>
        <fullName evidence="4">Cadherin domain-containing protein</fullName>
    </recommendedName>
</protein>
<gene>
    <name evidence="3" type="ORF">METZ01_LOCUS375769</name>
</gene>
<evidence type="ECO:0008006" key="4">
    <source>
        <dbReference type="Google" id="ProtNLM"/>
    </source>
</evidence>
<reference evidence="3" key="1">
    <citation type="submission" date="2018-05" db="EMBL/GenBank/DDBJ databases">
        <authorList>
            <person name="Lanie J.A."/>
            <person name="Ng W.-L."/>
            <person name="Kazmierczak K.M."/>
            <person name="Andrzejewski T.M."/>
            <person name="Davidsen T.M."/>
            <person name="Wayne K.J."/>
            <person name="Tettelin H."/>
            <person name="Glass J.I."/>
            <person name="Rusch D."/>
            <person name="Podicherti R."/>
            <person name="Tsui H.-C.T."/>
            <person name="Winkler M.E."/>
        </authorList>
    </citation>
    <scope>NUCLEOTIDE SEQUENCE</scope>
</reference>
<feature type="domain" description="Cadherin-like" evidence="2">
    <location>
        <begin position="38"/>
        <end position="118"/>
    </location>
</feature>
<proteinExistence type="predicted"/>
<sequence length="300" mass="32544">TLGTVQDWNGTETLTFEVNDNQGRAVATDSMDIVVTPVNDAPILTTGAQVMDEDATMAVVLTASDVDGDSYEFIDAQSADAYHVSINLSGDTLTFIPIENWNGDVNISVTISETSTDALLSNTDVFVLTVTSVNDAPDLADIDDLEMEEDNVVIIPLFAEDVDGNTLTFYSSSNGDSLTVSALNEQLTITPDENYYNYEVNPDWDPESDDAEDSLLVYIADSVTVTVSDGTVTDSKSFSVRITPVGDPPIPESFSVDLEEDTDAYIILSATDIDSYDDDMTFYIVDYPLHGDLEQQARAI</sequence>
<dbReference type="EMBL" id="UINC01137525">
    <property type="protein sequence ID" value="SVD22915.1"/>
    <property type="molecule type" value="Genomic_DNA"/>
</dbReference>
<dbReference type="Pfam" id="PF17892">
    <property type="entry name" value="Cadherin_5"/>
    <property type="match status" value="1"/>
</dbReference>
<feature type="domain" description="RapA2 cadherin-like" evidence="1">
    <location>
        <begin position="238"/>
        <end position="295"/>
    </location>
</feature>
<feature type="non-terminal residue" evidence="3">
    <location>
        <position position="1"/>
    </location>
</feature>
<evidence type="ECO:0000259" key="1">
    <source>
        <dbReference type="Pfam" id="PF17803"/>
    </source>
</evidence>
<feature type="non-terminal residue" evidence="3">
    <location>
        <position position="300"/>
    </location>
</feature>
<evidence type="ECO:0000259" key="2">
    <source>
        <dbReference type="Pfam" id="PF17892"/>
    </source>
</evidence>
<accession>A0A382TM94</accession>
<dbReference type="InterPro" id="IPR040853">
    <property type="entry name" value="RapA2_cadherin-like"/>
</dbReference>
<organism evidence="3">
    <name type="scientific">marine metagenome</name>
    <dbReference type="NCBI Taxonomy" id="408172"/>
    <lineage>
        <taxon>unclassified sequences</taxon>
        <taxon>metagenomes</taxon>
        <taxon>ecological metagenomes</taxon>
    </lineage>
</organism>
<evidence type="ECO:0000313" key="3">
    <source>
        <dbReference type="EMBL" id="SVD22915.1"/>
    </source>
</evidence>
<name>A0A382TM94_9ZZZZ</name>
<dbReference type="AlphaFoldDB" id="A0A382TM94"/>